<name>A0A6L5XCU3_9BACT</name>
<accession>A0A6L5XCU3</accession>
<sequence length="937" mass="102204">MAWYSTASYAEPTQDLPGMGFKTNYVKLGENPNISFWFKAYTNSGAADVNQMTATVRVSNDEGEWDEIWSLAPDKTDSISITGDWQQLKLQLPEKYKGKTARVCIAFYAKESYDYNLMIDDVLIGTPPSNDAALAILHGPTMANPGKEQTYTVEVVNNSETDIEGGKIIVSDDFTGDELTQVNCPKLAGNATTPVEVKWTPERAGAYRLIATYHNDGDADEANNTSSQLNIVVLPKDNRSVIDNKGKEWTGAMRLPVDFNSYECINQTIYRASDIGSNKGTINSIAYLTALKTPYYSDNFKLYVAETDKDDLSDGVFIPDSEFVKVFDGNIYFPTGTNTMVIPFEKPYDYKGGNLVVMTTRKSDNFMYGIYYKLWLCKDEGDIRSLSSSSLIPGKVFGNDNKVIDKIGAFPETLFNIVYGPVGELGGKITDKDGSPVKGAKVTVTGSKLSAVTDAEGQYEISGVAVGDVSVAVTAHGYRDATSAVSTVSDGGKTTINVSLEAYPKYTVKGKFINDEGTGISNVAITLEGYDKLSAITDNNGNYTIPGVTGQTGVEYVLTAEQPYFYTYHNQISVNADLSKDFELDYKAGKAQQPTAIVSDDQKSCSVSWGIPLVEYSHDSGVAKDFVGWQNAGEQIGAGACFKQNSEINEVSFYVGSAPAGHGKFNVYIFGLLPDGKPNKNNILFTAKDIPYVDNAWTTYKLPYKVKADGFMVFITCDGFMNIGVSEPTGEYPFAPGQCYYAGDGFSVQFSDMQTYGNLHFMIRAYGKDLGAWKGSELSRGPVSEDFAGRKSATYDVYRLTHEYNKIEAEKVASVSDTKWTDAGYAELEPGRYSYSVVAKYGSKESIESISQIIDKTSTSVSNVNSDDAGVSIEGDDLVLSCPELIKEVTIANVSGVILVNTHSPEARISLRDMGKGVLIVNVKNNNGKNTVFKVVR</sequence>
<protein>
    <submittedName>
        <fullName evidence="1">Uncharacterized protein</fullName>
    </submittedName>
</protein>
<proteinExistence type="predicted"/>
<gene>
    <name evidence="1" type="ORF">FYJ29_04460</name>
</gene>
<dbReference type="Proteomes" id="UP000483362">
    <property type="component" value="Unassembled WGS sequence"/>
</dbReference>
<dbReference type="AlphaFoldDB" id="A0A6L5XCU3"/>
<comment type="caution">
    <text evidence="1">The sequence shown here is derived from an EMBL/GenBank/DDBJ whole genome shotgun (WGS) entry which is preliminary data.</text>
</comment>
<dbReference type="NCBIfam" id="NF038128">
    <property type="entry name" value="choice_anch_J"/>
    <property type="match status" value="1"/>
</dbReference>
<dbReference type="Gene3D" id="2.60.40.1120">
    <property type="entry name" value="Carboxypeptidase-like, regulatory domain"/>
    <property type="match status" value="2"/>
</dbReference>
<dbReference type="Gene3D" id="2.60.40.10">
    <property type="entry name" value="Immunoglobulins"/>
    <property type="match status" value="1"/>
</dbReference>
<dbReference type="InterPro" id="IPR008969">
    <property type="entry name" value="CarboxyPept-like_regulatory"/>
</dbReference>
<dbReference type="InterPro" id="IPR013783">
    <property type="entry name" value="Ig-like_fold"/>
</dbReference>
<dbReference type="Pfam" id="PF13620">
    <property type="entry name" value="CarboxypepD_reg"/>
    <property type="match status" value="1"/>
</dbReference>
<keyword evidence="2" id="KW-1185">Reference proteome</keyword>
<dbReference type="Gene3D" id="2.60.120.260">
    <property type="entry name" value="Galactose-binding domain-like"/>
    <property type="match status" value="1"/>
</dbReference>
<organism evidence="1 2">
    <name type="scientific">Sodaliphilus pleomorphus</name>
    <dbReference type="NCBI Taxonomy" id="2606626"/>
    <lineage>
        <taxon>Bacteria</taxon>
        <taxon>Pseudomonadati</taxon>
        <taxon>Bacteroidota</taxon>
        <taxon>Bacteroidia</taxon>
        <taxon>Bacteroidales</taxon>
        <taxon>Muribaculaceae</taxon>
        <taxon>Sodaliphilus</taxon>
    </lineage>
</organism>
<dbReference type="SUPFAM" id="SSF49464">
    <property type="entry name" value="Carboxypeptidase regulatory domain-like"/>
    <property type="match status" value="2"/>
</dbReference>
<evidence type="ECO:0000313" key="1">
    <source>
        <dbReference type="EMBL" id="MSS17018.1"/>
    </source>
</evidence>
<reference evidence="1 2" key="1">
    <citation type="submission" date="2019-08" db="EMBL/GenBank/DDBJ databases">
        <title>In-depth cultivation of the pig gut microbiome towards novel bacterial diversity and tailored functional studies.</title>
        <authorList>
            <person name="Wylensek D."/>
            <person name="Hitch T.C.A."/>
            <person name="Clavel T."/>
        </authorList>
    </citation>
    <scope>NUCLEOTIDE SEQUENCE [LARGE SCALE GENOMIC DNA]</scope>
    <source>
        <strain evidence="1 2">Oil-RF-744-WCA-WT-10</strain>
    </source>
</reference>
<dbReference type="EMBL" id="VULT01000005">
    <property type="protein sequence ID" value="MSS17018.1"/>
    <property type="molecule type" value="Genomic_DNA"/>
</dbReference>
<evidence type="ECO:0000313" key="2">
    <source>
        <dbReference type="Proteomes" id="UP000483362"/>
    </source>
</evidence>